<accession>A0A6B3L5N4</accession>
<dbReference type="PANTHER" id="PTHR33705">
    <property type="entry name" value="PHOSPHOCARRIER PROTEIN HPR"/>
    <property type="match status" value="1"/>
</dbReference>
<dbReference type="AlphaFoldDB" id="A0A6B3L5N4"/>
<protein>
    <submittedName>
        <fullName evidence="5">HPr family phosphocarrier protein</fullName>
    </submittedName>
</protein>
<dbReference type="KEGG" id="soa:G3M56_009765"/>
<dbReference type="GO" id="GO:0009401">
    <property type="term" value="P:phosphoenolpyruvate-dependent sugar phosphotransferase system"/>
    <property type="evidence" value="ECO:0007669"/>
    <property type="project" value="UniProtKB-KW"/>
</dbReference>
<dbReference type="InterPro" id="IPR035895">
    <property type="entry name" value="HPr-like_sf"/>
</dbReference>
<evidence type="ECO:0000256" key="3">
    <source>
        <dbReference type="ARBA" id="ARBA00022490"/>
    </source>
</evidence>
<evidence type="ECO:0000313" key="5">
    <source>
        <dbReference type="EMBL" id="QQL44180.1"/>
    </source>
</evidence>
<dbReference type="Gene3D" id="3.30.1340.10">
    <property type="entry name" value="HPr-like"/>
    <property type="match status" value="1"/>
</dbReference>
<keyword evidence="3" id="KW-0963">Cytoplasm</keyword>
<dbReference type="GO" id="GO:0005737">
    <property type="term" value="C:cytoplasm"/>
    <property type="evidence" value="ECO:0007669"/>
    <property type="project" value="UniProtKB-SubCell"/>
</dbReference>
<evidence type="ECO:0000256" key="1">
    <source>
        <dbReference type="ARBA" id="ARBA00004496"/>
    </source>
</evidence>
<dbReference type="PANTHER" id="PTHR33705:SF2">
    <property type="entry name" value="PHOSPHOCARRIER PROTEIN NPR"/>
    <property type="match status" value="1"/>
</dbReference>
<dbReference type="EMBL" id="CP066776">
    <property type="protein sequence ID" value="QQL44180.1"/>
    <property type="molecule type" value="Genomic_DNA"/>
</dbReference>
<keyword evidence="6" id="KW-1185">Reference proteome</keyword>
<organism evidence="5 6">
    <name type="scientific">Sulfuriroseicoccus oceanibius</name>
    <dbReference type="NCBI Taxonomy" id="2707525"/>
    <lineage>
        <taxon>Bacteria</taxon>
        <taxon>Pseudomonadati</taxon>
        <taxon>Verrucomicrobiota</taxon>
        <taxon>Verrucomicrobiia</taxon>
        <taxon>Verrucomicrobiales</taxon>
        <taxon>Verrucomicrobiaceae</taxon>
        <taxon>Sulfuriroseicoccus</taxon>
    </lineage>
</organism>
<dbReference type="InterPro" id="IPR001020">
    <property type="entry name" value="PTS_HPr_His_P_site"/>
</dbReference>
<dbReference type="PROSITE" id="PS51350">
    <property type="entry name" value="PTS_HPR_DOM"/>
    <property type="match status" value="1"/>
</dbReference>
<dbReference type="NCBIfam" id="TIGR01003">
    <property type="entry name" value="PTS_HPr_family"/>
    <property type="match status" value="1"/>
</dbReference>
<dbReference type="PRINTS" id="PR00107">
    <property type="entry name" value="PHOSPHOCPHPR"/>
</dbReference>
<evidence type="ECO:0000313" key="6">
    <source>
        <dbReference type="Proteomes" id="UP000475117"/>
    </source>
</evidence>
<keyword evidence="4" id="KW-0598">Phosphotransferase system</keyword>
<dbReference type="Pfam" id="PF00381">
    <property type="entry name" value="PTS-HPr"/>
    <property type="match status" value="1"/>
</dbReference>
<dbReference type="PROSITE" id="PS00369">
    <property type="entry name" value="PTS_HPR_HIS"/>
    <property type="match status" value="1"/>
</dbReference>
<evidence type="ECO:0000256" key="4">
    <source>
        <dbReference type="ARBA" id="ARBA00022683"/>
    </source>
</evidence>
<dbReference type="RefSeq" id="WP_164362467.1">
    <property type="nucleotide sequence ID" value="NZ_CP066776.1"/>
</dbReference>
<dbReference type="InterPro" id="IPR000032">
    <property type="entry name" value="HPr-like"/>
</dbReference>
<dbReference type="CDD" id="cd00367">
    <property type="entry name" value="PTS-HPr_like"/>
    <property type="match status" value="1"/>
</dbReference>
<dbReference type="SUPFAM" id="SSF55594">
    <property type="entry name" value="HPr-like"/>
    <property type="match status" value="1"/>
</dbReference>
<comment type="similarity">
    <text evidence="2">Belongs to the HPr family.</text>
</comment>
<sequence>MIKKEFTVVNKFGLHARPAAQLVKLANTFESEIWVEKDSEQVNGKSIMGLMMLAAGHGSTITVSVDGGDEEDALAAVEELINSGFKEE</sequence>
<proteinExistence type="inferred from homology"/>
<dbReference type="InterPro" id="IPR002114">
    <property type="entry name" value="PTS_HPr_Ser_P_site"/>
</dbReference>
<evidence type="ECO:0000256" key="2">
    <source>
        <dbReference type="ARBA" id="ARBA00010736"/>
    </source>
</evidence>
<dbReference type="PROSITE" id="PS00589">
    <property type="entry name" value="PTS_HPR_SER"/>
    <property type="match status" value="1"/>
</dbReference>
<name>A0A6B3L5N4_9BACT</name>
<gene>
    <name evidence="5" type="ORF">G3M56_009765</name>
</gene>
<dbReference type="InterPro" id="IPR050399">
    <property type="entry name" value="HPr"/>
</dbReference>
<reference evidence="5 6" key="1">
    <citation type="submission" date="2020-12" db="EMBL/GenBank/DDBJ databases">
        <title>Sulforoseuscoccus oceanibium gen. nov., sp. nov., a representative of the phylum Verrucomicrobia with special cytoplasmic membrane, and proposal of Sulforoseuscoccusaceae fam. nov.</title>
        <authorList>
            <person name="Xi F."/>
        </authorList>
    </citation>
    <scope>NUCLEOTIDE SEQUENCE [LARGE SCALE GENOMIC DNA]</scope>
    <source>
        <strain evidence="5 6">T37</strain>
    </source>
</reference>
<comment type="subcellular location">
    <subcellularLocation>
        <location evidence="1">Cytoplasm</location>
    </subcellularLocation>
</comment>
<dbReference type="Proteomes" id="UP000475117">
    <property type="component" value="Chromosome"/>
</dbReference>